<sequence>MLLRLSGDLDVAALRAAVSDVVERHESLRTVFPEAEGTPRQHILEPAEARPVFETVRPAPGRLEEAIREAAGHAFDLLTDLPIRFSLFEAGPGEHVLLLLAHHVAADGGSLAPLTRDLSEAYAARRAGRAPQWEPLPVQYADYTLWQREVLGEEDDPESLISEQVAFWTETLAGLPDQLELPADRPRPAVAGYRGDSVELCWDAGLHRDLVRLAREHRSSVFMVLQAGLAALLTRLGAGTDIPLGSPVAGRNDDALDDLVGLFLNTLVLRTDTSGDPTFAELLERVREADLAAFAHQDVPFERLVEVVNPTRSLARHPLFQVLLILQNNDKAAVELPGLRVGLEGVETGVAKFDLSFELEERLGGAGEPEGIDVSVEFATELFDRSTVEGIVDRLERLLRSAVADASRRVGELDVLSAGELRQLAQWNDTAGEVPAATLAGLFEAQAVRTPDADALVCGDVCLSYAELDARANRLARLLLTRGVGPESYVAVALPRGVELPVALLAVAKTGAAYLPVDPGYPADRIGYIFDDARPVCVLTTADTAPALPVEERALLVVDDAATLAALGGLPGTDLTDAERPAGLSAASPAYAIYTSGSTGRPKGVVVTAGNLVNFLTAMGLCLAPAASDRLLAVTTVAFDIAGLELYLPLVSGGAVVLATPEQVRDTALLADLVAAAGVTVMQATPSLWQALVAQRPEALRGLRVLVGGEALPAPLAGRLAELGAGVTNLYGPTETTIWSAAAEITGGGTPPIGMPILNTQVYVLDAGLRPVPAGVPGELYIAGAGVARGYRGRPGLTAERFVANPFGEPGARMYRTGDLAKWRADGQLEFVGRVDHQVKVRGFRIELGEIEAAVAAHPGVGQVVVAVREDRPGDKRIVAYVLPAAGAAPDAAELRAAVARSLPEYMVPSAFMVLAAFPLTPNGKLDRKALPAPEFAAAGGSRGPRDAREEILCGIFAEVLGAEQVGIDDNFFDLGGHSLLATRLTSRIRTTFAVELAVRDLFEAPTVAGLAGRLDGAEGGRRALAPAARPERVPLSFAQRRLWFLDQLEGPSATYNVPMLMRLSGELDVAALREAMADLAARHESLRTVFPEAGGAPYQRVLDGAAARPAVEVVEVEAGRVDEAVAEAARRPFDLAAEIPLRAWVFTSAPDEHALLVLAHHIASDGASLAPLAGDLSAAYTARRGGTAPDWAPLPVQYADYTLWQRDVLGDESDPESVIAGQVAYWKETLAGVPDQLELPADRPRPAVAGYRGSSVEFAWDAELHEGVARLAREHRASVFMVLQAGLATLLTRLGAGTDIPVGTPIAGRTDDALADLVGFFVNTLVLRTDTSGNPSFAELLDRVRETDLAAYAHQDVPFERLVEIVNPVRSLAHHPLFQVMLVLQNNDAARVDLPGLTVGLEDVDTGAAKIDLAFNMEELHSPEGTPAGLAGTVEFSTELFDPATAGELAARLGRLLRAAVTDATRPLAALEVLAPEERHRVLVEWNDTARDIPAATLPDLFRAQAARTPDAPAVEDGGTVLTYAGLDARANRLAHHLIGLGAGPERVVALALPRSADLVVCVLAVLKTGAAYLPVDPDYPADRITYMLQDARPALVITTPELAESLPRTEVPVLLSDAVPAGGPEHSPSDADRTTPLLLAHPAYIIYTSGSTGRPKGVMVPHTGMASFAADKIDRCGVVAGDRVLQLSSPSFDPSVLEIWTALLSGACLVVPPAGPLAGEALVAVLTDLRINHAAVAAAVLASMPAADLPELRSLAVGGEAFTGEVAGRWSQGRRMFNGYGPTEATVWVTSSAPLTEAVAPPIGRPVWNTRAYVLDGALCPVPAGVPGELYIAGVQLARGYLGRPDLTANRFVADPFGAPGERMYRTGDLVTWRADGQLDFVGRVDDQVKVRGYRIELGEIEAAVAAHPAVGQVTVVVREDRPGDKRIVAYVVPAAAGTEVDTDDLRARLSGHLPDYMVPSAFLRLDAFPLTPNGKLDAKALPAPDFTAAVGSEAPRTPREEVLSALFAEVLNLPRAGVRDSFFELGGDSIQSIQLVSRARKAGIALTAREIFQHQTVEALAALAGDLPAEGGAEDPDAGIGELPLLPVMHWLRELDAPVDGFNQSMVLQVPADLGQERLERAVQALLDHHDALRLRVTEEPAGPAGAPAWRAEVAPRGAVAAAGCVRRVDATGAAGEALAAVLAAEADRARAALAPRDGVMVRVVWFDAGPTASGRLLLMLHHLVVDGVSWRILVPDLTAAWQALAAGEEPALDGGGTSLRQWARQLTEAARAPERLAELPVWAEALRTEEPLFGDRPLDPARDLADTVRTLTLTLATDTTHPLLTSVPGVFHAGVNDVLLSGLALAVAEWRRRRGGADSQVLIDLEGHGREEIAPGADLTRTVGWFTSLYPVRLDPGRLDWDTVRAAGPEVGRAVKTVKEQLRAFPDHGMGYGLLRHLNETTAPELAGLPATPQIGFNYLGRFATSDETAARDWDIAPDVATPSGYDPGMPATHALVINAVTEDHADGPRLSATWNWPGELLSEEDVRELAEGWFTALTALVAHAADPEAGGHTPSDLFLGSLSQDEIDDLEAELEYL</sequence>
<proteinExistence type="predicted"/>
<dbReference type="Pfam" id="PF00501">
    <property type="entry name" value="AMP-binding"/>
    <property type="match status" value="2"/>
</dbReference>
<dbReference type="InterPro" id="IPR001242">
    <property type="entry name" value="Condensation_dom"/>
</dbReference>
<evidence type="ECO:0000256" key="1">
    <source>
        <dbReference type="ARBA" id="ARBA00001957"/>
    </source>
</evidence>
<dbReference type="PROSITE" id="PS50075">
    <property type="entry name" value="CARRIER"/>
    <property type="match status" value="2"/>
</dbReference>
<dbReference type="Proteomes" id="UP001499895">
    <property type="component" value="Unassembled WGS sequence"/>
</dbReference>
<dbReference type="CDD" id="cd17652">
    <property type="entry name" value="A_NRPS_CmdD_like"/>
    <property type="match status" value="1"/>
</dbReference>
<dbReference type="InterPro" id="IPR009081">
    <property type="entry name" value="PP-bd_ACP"/>
</dbReference>
<keyword evidence="4" id="KW-0677">Repeat</keyword>
<dbReference type="Pfam" id="PF00550">
    <property type="entry name" value="PP-binding"/>
    <property type="match status" value="2"/>
</dbReference>
<evidence type="ECO:0000256" key="3">
    <source>
        <dbReference type="ARBA" id="ARBA00022553"/>
    </source>
</evidence>
<dbReference type="Pfam" id="PF13193">
    <property type="entry name" value="AMP-binding_C"/>
    <property type="match status" value="2"/>
</dbReference>
<evidence type="ECO:0000256" key="2">
    <source>
        <dbReference type="ARBA" id="ARBA00022450"/>
    </source>
</evidence>
<name>A0ABN1B0I5_9ACTN</name>
<protein>
    <recommendedName>
        <fullName evidence="6">Carrier domain-containing protein</fullName>
    </recommendedName>
</protein>
<dbReference type="InterPro" id="IPR006162">
    <property type="entry name" value="Ppantetheine_attach_site"/>
</dbReference>
<dbReference type="Pfam" id="PF00668">
    <property type="entry name" value="Condensation"/>
    <property type="match status" value="3"/>
</dbReference>
<dbReference type="InterPro" id="IPR045851">
    <property type="entry name" value="AMP-bd_C_sf"/>
</dbReference>
<dbReference type="NCBIfam" id="TIGR01733">
    <property type="entry name" value="AA-adenyl-dom"/>
    <property type="match status" value="2"/>
</dbReference>
<dbReference type="InterPro" id="IPR025110">
    <property type="entry name" value="AMP-bd_C"/>
</dbReference>
<dbReference type="NCBIfam" id="TIGR01720">
    <property type="entry name" value="NRPS-para261"/>
    <property type="match status" value="1"/>
</dbReference>
<dbReference type="Gene3D" id="3.30.559.30">
    <property type="entry name" value="Nonribosomal peptide synthetase, condensation domain"/>
    <property type="match status" value="3"/>
</dbReference>
<dbReference type="SUPFAM" id="SSF56801">
    <property type="entry name" value="Acetyl-CoA synthetase-like"/>
    <property type="match status" value="2"/>
</dbReference>
<evidence type="ECO:0000256" key="4">
    <source>
        <dbReference type="ARBA" id="ARBA00022737"/>
    </source>
</evidence>
<reference evidence="7 8" key="1">
    <citation type="journal article" date="2019" name="Int. J. Syst. Evol. Microbiol.">
        <title>The Global Catalogue of Microorganisms (GCM) 10K type strain sequencing project: providing services to taxonomists for standard genome sequencing and annotation.</title>
        <authorList>
            <consortium name="The Broad Institute Genomics Platform"/>
            <consortium name="The Broad Institute Genome Sequencing Center for Infectious Disease"/>
            <person name="Wu L."/>
            <person name="Ma J."/>
        </authorList>
    </citation>
    <scope>NUCLEOTIDE SEQUENCE [LARGE SCALE GENOMIC DNA]</scope>
    <source>
        <strain evidence="7 8">JCM 10649</strain>
    </source>
</reference>
<keyword evidence="5" id="KW-0045">Antibiotic biosynthesis</keyword>
<evidence type="ECO:0000313" key="7">
    <source>
        <dbReference type="EMBL" id="GAA0487822.1"/>
    </source>
</evidence>
<dbReference type="InterPro" id="IPR000873">
    <property type="entry name" value="AMP-dep_synth/lig_dom"/>
</dbReference>
<gene>
    <name evidence="7" type="ORF">GCM10009544_56310</name>
</gene>
<keyword evidence="8" id="KW-1185">Reference proteome</keyword>
<feature type="domain" description="Carrier" evidence="6">
    <location>
        <begin position="944"/>
        <end position="1019"/>
    </location>
</feature>
<dbReference type="PANTHER" id="PTHR45527">
    <property type="entry name" value="NONRIBOSOMAL PEPTIDE SYNTHETASE"/>
    <property type="match status" value="1"/>
</dbReference>
<evidence type="ECO:0000256" key="5">
    <source>
        <dbReference type="ARBA" id="ARBA00023194"/>
    </source>
</evidence>
<dbReference type="NCBIfam" id="NF003417">
    <property type="entry name" value="PRK04813.1"/>
    <property type="match status" value="2"/>
</dbReference>
<dbReference type="SUPFAM" id="SSF52777">
    <property type="entry name" value="CoA-dependent acyltransferases"/>
    <property type="match status" value="6"/>
</dbReference>
<keyword evidence="3" id="KW-0597">Phosphoprotein</keyword>
<dbReference type="InterPro" id="IPR020806">
    <property type="entry name" value="PKS_PP-bd"/>
</dbReference>
<dbReference type="PROSITE" id="PS00455">
    <property type="entry name" value="AMP_BINDING"/>
    <property type="match status" value="1"/>
</dbReference>
<dbReference type="InterPro" id="IPR036736">
    <property type="entry name" value="ACP-like_sf"/>
</dbReference>
<dbReference type="Gene3D" id="1.10.1200.10">
    <property type="entry name" value="ACP-like"/>
    <property type="match status" value="2"/>
</dbReference>
<evidence type="ECO:0000313" key="8">
    <source>
        <dbReference type="Proteomes" id="UP001499895"/>
    </source>
</evidence>
<keyword evidence="2" id="KW-0596">Phosphopantetheine</keyword>
<dbReference type="InterPro" id="IPR023213">
    <property type="entry name" value="CAT-like_dom_sf"/>
</dbReference>
<comment type="caution">
    <text evidence="7">The sequence shown here is derived from an EMBL/GenBank/DDBJ whole genome shotgun (WGS) entry which is preliminary data.</text>
</comment>
<feature type="domain" description="Carrier" evidence="6">
    <location>
        <begin position="1997"/>
        <end position="2071"/>
    </location>
</feature>
<comment type="cofactor">
    <cofactor evidence="1">
        <name>pantetheine 4'-phosphate</name>
        <dbReference type="ChEBI" id="CHEBI:47942"/>
    </cofactor>
</comment>
<dbReference type="CDD" id="cd12116">
    <property type="entry name" value="A_NRPS_Ta1_like"/>
    <property type="match status" value="1"/>
</dbReference>
<dbReference type="PROSITE" id="PS00012">
    <property type="entry name" value="PHOSPHOPANTETHEINE"/>
    <property type="match status" value="2"/>
</dbReference>
<dbReference type="SUPFAM" id="SSF47336">
    <property type="entry name" value="ACP-like"/>
    <property type="match status" value="2"/>
</dbReference>
<accession>A0ABN1B0I5</accession>
<dbReference type="InterPro" id="IPR020845">
    <property type="entry name" value="AMP-binding_CS"/>
</dbReference>
<dbReference type="CDD" id="cd19540">
    <property type="entry name" value="LCL_NRPS-like"/>
    <property type="match status" value="2"/>
</dbReference>
<organism evidence="7 8">
    <name type="scientific">Streptomyces stramineus</name>
    <dbReference type="NCBI Taxonomy" id="173861"/>
    <lineage>
        <taxon>Bacteria</taxon>
        <taxon>Bacillati</taxon>
        <taxon>Actinomycetota</taxon>
        <taxon>Actinomycetes</taxon>
        <taxon>Kitasatosporales</taxon>
        <taxon>Streptomycetaceae</taxon>
        <taxon>Streptomyces</taxon>
    </lineage>
</organism>
<dbReference type="Gene3D" id="2.30.38.10">
    <property type="entry name" value="Luciferase, Domain 3"/>
    <property type="match status" value="2"/>
</dbReference>
<dbReference type="InterPro" id="IPR010060">
    <property type="entry name" value="NRPS_synth"/>
</dbReference>
<dbReference type="PANTHER" id="PTHR45527:SF1">
    <property type="entry name" value="FATTY ACID SYNTHASE"/>
    <property type="match status" value="1"/>
</dbReference>
<dbReference type="InterPro" id="IPR010071">
    <property type="entry name" value="AA_adenyl_dom"/>
</dbReference>
<dbReference type="EMBL" id="BAAAHB010000101">
    <property type="protein sequence ID" value="GAA0487822.1"/>
    <property type="molecule type" value="Genomic_DNA"/>
</dbReference>
<evidence type="ECO:0000259" key="6">
    <source>
        <dbReference type="PROSITE" id="PS50075"/>
    </source>
</evidence>
<dbReference type="Gene3D" id="3.30.559.10">
    <property type="entry name" value="Chloramphenicol acetyltransferase-like domain"/>
    <property type="match status" value="3"/>
</dbReference>
<dbReference type="Gene3D" id="3.40.50.980">
    <property type="match status" value="4"/>
</dbReference>
<dbReference type="Gene3D" id="3.30.300.30">
    <property type="match status" value="2"/>
</dbReference>
<dbReference type="SMART" id="SM00823">
    <property type="entry name" value="PKS_PP"/>
    <property type="match status" value="2"/>
</dbReference>